<dbReference type="Proteomes" id="UP000295375">
    <property type="component" value="Unassembled WGS sequence"/>
</dbReference>
<dbReference type="EMBL" id="SNYM01000001">
    <property type="protein sequence ID" value="TDQ51248.1"/>
    <property type="molecule type" value="Genomic_DNA"/>
</dbReference>
<comment type="caution">
    <text evidence="1">The sequence shown here is derived from an EMBL/GenBank/DDBJ whole genome shotgun (WGS) entry which is preliminary data.</text>
</comment>
<gene>
    <name evidence="1" type="ORF">EV696_101221</name>
</gene>
<organism evidence="1 2">
    <name type="scientific">Permianibacter aggregans</name>
    <dbReference type="NCBI Taxonomy" id="1510150"/>
    <lineage>
        <taxon>Bacteria</taxon>
        <taxon>Pseudomonadati</taxon>
        <taxon>Pseudomonadota</taxon>
        <taxon>Gammaproteobacteria</taxon>
        <taxon>Pseudomonadales</taxon>
        <taxon>Pseudomonadaceae</taxon>
        <taxon>Permianibacter</taxon>
    </lineage>
</organism>
<evidence type="ECO:0000313" key="1">
    <source>
        <dbReference type="EMBL" id="TDQ51248.1"/>
    </source>
</evidence>
<evidence type="ECO:0000313" key="2">
    <source>
        <dbReference type="Proteomes" id="UP000295375"/>
    </source>
</evidence>
<keyword evidence="2" id="KW-1185">Reference proteome</keyword>
<sequence length="74" mass="8739">MAVPRHFKSNGEFITFCQLQRNEVPLSVLLTPEGEDYTEFFIGLECYETSFHENLQQEFQARVQMLQKPVKALW</sequence>
<name>A0A4R6UV45_9GAMM</name>
<reference evidence="1 2" key="1">
    <citation type="submission" date="2019-03" db="EMBL/GenBank/DDBJ databases">
        <title>Genomic Encyclopedia of Type Strains, Phase IV (KMG-IV): sequencing the most valuable type-strain genomes for metagenomic binning, comparative biology and taxonomic classification.</title>
        <authorList>
            <person name="Goeker M."/>
        </authorList>
    </citation>
    <scope>NUCLEOTIDE SEQUENCE [LARGE SCALE GENOMIC DNA]</scope>
    <source>
        <strain evidence="1 2">DSM 103792</strain>
    </source>
</reference>
<protein>
    <submittedName>
        <fullName evidence="1">Uncharacterized protein DUF3330</fullName>
    </submittedName>
</protein>
<dbReference type="AlphaFoldDB" id="A0A4R6UV45"/>
<dbReference type="RefSeq" id="WP_157591455.1">
    <property type="nucleotide sequence ID" value="NZ_CP037953.1"/>
</dbReference>
<proteinExistence type="predicted"/>
<dbReference type="Pfam" id="PF11809">
    <property type="entry name" value="DUF3330"/>
    <property type="match status" value="1"/>
</dbReference>
<accession>A0A4R6UV45</accession>
<dbReference type="InterPro" id="IPR021767">
    <property type="entry name" value="TnpM"/>
</dbReference>